<dbReference type="PANTHER" id="PTHR13710:SF108">
    <property type="entry name" value="ATP-DEPENDENT DNA HELICASE Q4"/>
    <property type="match status" value="1"/>
</dbReference>
<reference evidence="3" key="1">
    <citation type="journal article" date="2019" name="BMC Genomics">
        <title>A new reference genome for Sorghum bicolor reveals high levels of sequence similarity between sweet and grain genotypes: implications for the genetics of sugar metabolism.</title>
        <authorList>
            <person name="Cooper E.A."/>
            <person name="Brenton Z.W."/>
            <person name="Flinn B.S."/>
            <person name="Jenkins J."/>
            <person name="Shu S."/>
            <person name="Flowers D."/>
            <person name="Luo F."/>
            <person name="Wang Y."/>
            <person name="Xia P."/>
            <person name="Barry K."/>
            <person name="Daum C."/>
            <person name="Lipzen A."/>
            <person name="Yoshinaga Y."/>
            <person name="Schmutz J."/>
            <person name="Saski C."/>
            <person name="Vermerris W."/>
            <person name="Kresovich S."/>
        </authorList>
    </citation>
    <scope>NUCLEOTIDE SEQUENCE</scope>
</reference>
<feature type="chain" id="PRO_5037624142" description="Helicase ATP-binding domain-containing protein" evidence="2">
    <location>
        <begin position="22"/>
        <end position="227"/>
    </location>
</feature>
<dbReference type="InterPro" id="IPR027417">
    <property type="entry name" value="P-loop_NTPase"/>
</dbReference>
<dbReference type="AlphaFoldDB" id="A0A921UD16"/>
<keyword evidence="2" id="KW-0732">Signal</keyword>
<organism evidence="3 4">
    <name type="scientific">Sorghum bicolor</name>
    <name type="common">Sorghum</name>
    <name type="synonym">Sorghum vulgare</name>
    <dbReference type="NCBI Taxonomy" id="4558"/>
    <lineage>
        <taxon>Eukaryota</taxon>
        <taxon>Viridiplantae</taxon>
        <taxon>Streptophyta</taxon>
        <taxon>Embryophyta</taxon>
        <taxon>Tracheophyta</taxon>
        <taxon>Spermatophyta</taxon>
        <taxon>Magnoliopsida</taxon>
        <taxon>Liliopsida</taxon>
        <taxon>Poales</taxon>
        <taxon>Poaceae</taxon>
        <taxon>PACMAD clade</taxon>
        <taxon>Panicoideae</taxon>
        <taxon>Andropogonodae</taxon>
        <taxon>Andropogoneae</taxon>
        <taxon>Sorghinae</taxon>
        <taxon>Sorghum</taxon>
    </lineage>
</organism>
<name>A0A921UD16_SORBI</name>
<feature type="non-terminal residue" evidence="3">
    <location>
        <position position="227"/>
    </location>
</feature>
<proteinExistence type="inferred from homology"/>
<evidence type="ECO:0000313" key="3">
    <source>
        <dbReference type="EMBL" id="KAG0526375.1"/>
    </source>
</evidence>
<dbReference type="Gene3D" id="3.40.50.300">
    <property type="entry name" value="P-loop containing nucleotide triphosphate hydrolases"/>
    <property type="match status" value="1"/>
</dbReference>
<dbReference type="Proteomes" id="UP000807115">
    <property type="component" value="Chromosome 6"/>
</dbReference>
<evidence type="ECO:0000256" key="2">
    <source>
        <dbReference type="SAM" id="SignalP"/>
    </source>
</evidence>
<comment type="caution">
    <text evidence="3">The sequence shown here is derived from an EMBL/GenBank/DDBJ whole genome shotgun (WGS) entry which is preliminary data.</text>
</comment>
<evidence type="ECO:0000256" key="1">
    <source>
        <dbReference type="ARBA" id="ARBA00005446"/>
    </source>
</evidence>
<protein>
    <recommendedName>
        <fullName evidence="5">Helicase ATP-binding domain-containing protein</fullName>
    </recommendedName>
</protein>
<comment type="similarity">
    <text evidence="1">Belongs to the helicase family. RecQ subfamily.</text>
</comment>
<reference evidence="3" key="2">
    <citation type="submission" date="2020-10" db="EMBL/GenBank/DDBJ databases">
        <authorList>
            <person name="Cooper E.A."/>
            <person name="Brenton Z.W."/>
            <person name="Flinn B.S."/>
            <person name="Jenkins J."/>
            <person name="Shu S."/>
            <person name="Flowers D."/>
            <person name="Luo F."/>
            <person name="Wang Y."/>
            <person name="Xia P."/>
            <person name="Barry K."/>
            <person name="Daum C."/>
            <person name="Lipzen A."/>
            <person name="Yoshinaga Y."/>
            <person name="Schmutz J."/>
            <person name="Saski C."/>
            <person name="Vermerris W."/>
            <person name="Kresovich S."/>
        </authorList>
    </citation>
    <scope>NUCLEOTIDE SEQUENCE</scope>
</reference>
<dbReference type="SUPFAM" id="SSF52540">
    <property type="entry name" value="P-loop containing nucleoside triphosphate hydrolases"/>
    <property type="match status" value="1"/>
</dbReference>
<gene>
    <name evidence="3" type="ORF">BDA96_06G140700</name>
</gene>
<dbReference type="EMBL" id="CM027685">
    <property type="protein sequence ID" value="KAG0526375.1"/>
    <property type="molecule type" value="Genomic_DNA"/>
</dbReference>
<dbReference type="PANTHER" id="PTHR13710">
    <property type="entry name" value="DNA HELICASE RECQ FAMILY MEMBER"/>
    <property type="match status" value="1"/>
</dbReference>
<feature type="signal peptide" evidence="2">
    <location>
        <begin position="1"/>
        <end position="21"/>
    </location>
</feature>
<accession>A0A921UD16</accession>
<sequence length="227" mass="25577">MATNPILLWELPAFLPGGLLASNQTSDEFHETLQRLHGGFFNEEFLLIFRNGLPICLVAIDEAHFISEWSHNFRPLYLRLLVLLLRRKLNVQYILAMNATATTQTLEEMGNLQLSISTSNRSIADLLLLKSSPFVDMKETGHAGRDGRLSYCHILLDSTTFYKSRSLNVAPSCSFTNFYPYQSHGYSSMSCFSGEISFELKDPACIYISKLDAMFDLANFAVKGCHS</sequence>
<evidence type="ECO:0000313" key="4">
    <source>
        <dbReference type="Proteomes" id="UP000807115"/>
    </source>
</evidence>
<evidence type="ECO:0008006" key="5">
    <source>
        <dbReference type="Google" id="ProtNLM"/>
    </source>
</evidence>